<proteinExistence type="predicted"/>
<dbReference type="RefSeq" id="WP_190442644.1">
    <property type="nucleotide sequence ID" value="NZ_JAMPKM010000018.1"/>
</dbReference>
<dbReference type="EMBL" id="JAMPKM010000018">
    <property type="protein sequence ID" value="MEP0820015.1"/>
    <property type="molecule type" value="Genomic_DNA"/>
</dbReference>
<keyword evidence="1" id="KW-0812">Transmembrane</keyword>
<dbReference type="Proteomes" id="UP001464891">
    <property type="component" value="Unassembled WGS sequence"/>
</dbReference>
<accession>A0ABV0JE13</accession>
<name>A0ABV0JE13_9CYAN</name>
<feature type="transmembrane region" description="Helical" evidence="1">
    <location>
        <begin position="36"/>
        <end position="57"/>
    </location>
</feature>
<evidence type="ECO:0000256" key="1">
    <source>
        <dbReference type="SAM" id="Phobius"/>
    </source>
</evidence>
<reference evidence="3 4" key="1">
    <citation type="submission" date="2022-04" db="EMBL/GenBank/DDBJ databases">
        <title>Positive selection, recombination, and allopatry shape intraspecific diversity of widespread and dominant cyanobacteria.</title>
        <authorList>
            <person name="Wei J."/>
            <person name="Shu W."/>
            <person name="Hu C."/>
        </authorList>
    </citation>
    <scope>NUCLEOTIDE SEQUENCE [LARGE SCALE GENOMIC DNA]</scope>
    <source>
        <strain evidence="3 4">GB2-A4</strain>
    </source>
</reference>
<evidence type="ECO:0000259" key="2">
    <source>
        <dbReference type="Pfam" id="PF20712"/>
    </source>
</evidence>
<dbReference type="InterPro" id="IPR048567">
    <property type="entry name" value="CyanoTRADDas_TM"/>
</dbReference>
<keyword evidence="4" id="KW-1185">Reference proteome</keyword>
<comment type="caution">
    <text evidence="3">The sequence shown here is derived from an EMBL/GenBank/DDBJ whole genome shotgun (WGS) entry which is preliminary data.</text>
</comment>
<sequence>MATTDPLPKPSSDSCSAVELSIAQERLRQAHHSFNLALVMTAACALISLAGVIFLFLGKGPEGTITAIAGLTSTVRCLELAKDTNDRLDKVALEIKSEA</sequence>
<feature type="domain" description="Cyanobacterial TRADD-N associated 2 transmembrane" evidence="2">
    <location>
        <begin position="25"/>
        <end position="88"/>
    </location>
</feature>
<keyword evidence="1" id="KW-1133">Transmembrane helix</keyword>
<evidence type="ECO:0000313" key="3">
    <source>
        <dbReference type="EMBL" id="MEP0820015.1"/>
    </source>
</evidence>
<organism evidence="3 4">
    <name type="scientific">Trichocoleus desertorum GB2-A4</name>
    <dbReference type="NCBI Taxonomy" id="2933944"/>
    <lineage>
        <taxon>Bacteria</taxon>
        <taxon>Bacillati</taxon>
        <taxon>Cyanobacteriota</taxon>
        <taxon>Cyanophyceae</taxon>
        <taxon>Leptolyngbyales</taxon>
        <taxon>Trichocoleusaceae</taxon>
        <taxon>Trichocoleus</taxon>
    </lineage>
</organism>
<evidence type="ECO:0000313" key="4">
    <source>
        <dbReference type="Proteomes" id="UP001464891"/>
    </source>
</evidence>
<keyword evidence="1" id="KW-0472">Membrane</keyword>
<protein>
    <recommendedName>
        <fullName evidence="2">Cyanobacterial TRADD-N associated 2 transmembrane domain-containing protein</fullName>
    </recommendedName>
</protein>
<dbReference type="Pfam" id="PF20712">
    <property type="entry name" value="CyanoTRADDas_TM"/>
    <property type="match status" value="1"/>
</dbReference>
<gene>
    <name evidence="3" type="ORF">NC998_23190</name>
</gene>